<dbReference type="Proteomes" id="UP001180020">
    <property type="component" value="Unassembled WGS sequence"/>
</dbReference>
<feature type="signal peptide" evidence="1">
    <location>
        <begin position="1"/>
        <end position="17"/>
    </location>
</feature>
<evidence type="ECO:0000256" key="1">
    <source>
        <dbReference type="SAM" id="SignalP"/>
    </source>
</evidence>
<dbReference type="AlphaFoldDB" id="A0AAV9C1B9"/>
<keyword evidence="3" id="KW-1185">Reference proteome</keyword>
<keyword evidence="1" id="KW-0732">Signal</keyword>
<protein>
    <submittedName>
        <fullName evidence="2">Uncharacterized protein</fullName>
    </submittedName>
</protein>
<dbReference type="EMBL" id="JAUJYO010000022">
    <property type="protein sequence ID" value="KAK1282569.1"/>
    <property type="molecule type" value="Genomic_DNA"/>
</dbReference>
<comment type="caution">
    <text evidence="2">The sequence shown here is derived from an EMBL/GenBank/DDBJ whole genome shotgun (WGS) entry which is preliminary data.</text>
</comment>
<proteinExistence type="predicted"/>
<reference evidence="2" key="2">
    <citation type="submission" date="2023-06" db="EMBL/GenBank/DDBJ databases">
        <authorList>
            <person name="Ma L."/>
            <person name="Liu K.-W."/>
            <person name="Li Z."/>
            <person name="Hsiao Y.-Y."/>
            <person name="Qi Y."/>
            <person name="Fu T."/>
            <person name="Tang G."/>
            <person name="Zhang D."/>
            <person name="Sun W.-H."/>
            <person name="Liu D.-K."/>
            <person name="Li Y."/>
            <person name="Chen G.-Z."/>
            <person name="Liu X.-D."/>
            <person name="Liao X.-Y."/>
            <person name="Jiang Y.-T."/>
            <person name="Yu X."/>
            <person name="Hao Y."/>
            <person name="Huang J."/>
            <person name="Zhao X.-W."/>
            <person name="Ke S."/>
            <person name="Chen Y.-Y."/>
            <person name="Wu W.-L."/>
            <person name="Hsu J.-L."/>
            <person name="Lin Y.-F."/>
            <person name="Huang M.-D."/>
            <person name="Li C.-Y."/>
            <person name="Huang L."/>
            <person name="Wang Z.-W."/>
            <person name="Zhao X."/>
            <person name="Zhong W.-Y."/>
            <person name="Peng D.-H."/>
            <person name="Ahmad S."/>
            <person name="Lan S."/>
            <person name="Zhang J.-S."/>
            <person name="Tsai W.-C."/>
            <person name="Van De Peer Y."/>
            <person name="Liu Z.-J."/>
        </authorList>
    </citation>
    <scope>NUCLEOTIDE SEQUENCE</scope>
    <source>
        <strain evidence="2">CP</strain>
        <tissue evidence="2">Leaves</tissue>
    </source>
</reference>
<reference evidence="2" key="1">
    <citation type="journal article" date="2023" name="Nat. Commun.">
        <title>Diploid and tetraploid genomes of Acorus and the evolution of monocots.</title>
        <authorList>
            <person name="Ma L."/>
            <person name="Liu K.W."/>
            <person name="Li Z."/>
            <person name="Hsiao Y.Y."/>
            <person name="Qi Y."/>
            <person name="Fu T."/>
            <person name="Tang G.D."/>
            <person name="Zhang D."/>
            <person name="Sun W.H."/>
            <person name="Liu D.K."/>
            <person name="Li Y."/>
            <person name="Chen G.Z."/>
            <person name="Liu X.D."/>
            <person name="Liao X.Y."/>
            <person name="Jiang Y.T."/>
            <person name="Yu X."/>
            <person name="Hao Y."/>
            <person name="Huang J."/>
            <person name="Zhao X.W."/>
            <person name="Ke S."/>
            <person name="Chen Y.Y."/>
            <person name="Wu W.L."/>
            <person name="Hsu J.L."/>
            <person name="Lin Y.F."/>
            <person name="Huang M.D."/>
            <person name="Li C.Y."/>
            <person name="Huang L."/>
            <person name="Wang Z.W."/>
            <person name="Zhao X."/>
            <person name="Zhong W.Y."/>
            <person name="Peng D.H."/>
            <person name="Ahmad S."/>
            <person name="Lan S."/>
            <person name="Zhang J.S."/>
            <person name="Tsai W.C."/>
            <person name="Van de Peer Y."/>
            <person name="Liu Z.J."/>
        </authorList>
    </citation>
    <scope>NUCLEOTIDE SEQUENCE</scope>
    <source>
        <strain evidence="2">CP</strain>
    </source>
</reference>
<evidence type="ECO:0000313" key="2">
    <source>
        <dbReference type="EMBL" id="KAK1282569.1"/>
    </source>
</evidence>
<gene>
    <name evidence="2" type="ORF">QJS10_CPB22g00477</name>
</gene>
<accession>A0AAV9C1B9</accession>
<feature type="chain" id="PRO_5043832718" evidence="1">
    <location>
        <begin position="18"/>
        <end position="169"/>
    </location>
</feature>
<name>A0AAV9C1B9_ACOCL</name>
<organism evidence="2 3">
    <name type="scientific">Acorus calamus</name>
    <name type="common">Sweet flag</name>
    <dbReference type="NCBI Taxonomy" id="4465"/>
    <lineage>
        <taxon>Eukaryota</taxon>
        <taxon>Viridiplantae</taxon>
        <taxon>Streptophyta</taxon>
        <taxon>Embryophyta</taxon>
        <taxon>Tracheophyta</taxon>
        <taxon>Spermatophyta</taxon>
        <taxon>Magnoliopsida</taxon>
        <taxon>Liliopsida</taxon>
        <taxon>Acoraceae</taxon>
        <taxon>Acorus</taxon>
    </lineage>
</organism>
<sequence>MTLWALGLGLTIMMRRANYDATHGDSEARYAIFGSPTHLSQVQSSSTPVFSGTPRMCHRLKSTIVGRICPSSTGSCSSEGTLFSVDGISLEDDAASICHSPVPHLREIESAQDLEFPVISSTQEGVPRPDRDWVVESPVHHCDPTTPYNGSPGCHKVRDIGVLVECTGV</sequence>
<evidence type="ECO:0000313" key="3">
    <source>
        <dbReference type="Proteomes" id="UP001180020"/>
    </source>
</evidence>